<dbReference type="PROSITE" id="PS50850">
    <property type="entry name" value="MFS"/>
    <property type="match status" value="1"/>
</dbReference>
<reference evidence="10" key="1">
    <citation type="journal article" date="2020" name="Stud. Mycol.">
        <title>101 Dothideomycetes genomes: a test case for predicting lifestyles and emergence of pathogens.</title>
        <authorList>
            <person name="Haridas S."/>
            <person name="Albert R."/>
            <person name="Binder M."/>
            <person name="Bloem J."/>
            <person name="Labutti K."/>
            <person name="Salamov A."/>
            <person name="Andreopoulos B."/>
            <person name="Baker S."/>
            <person name="Barry K."/>
            <person name="Bills G."/>
            <person name="Bluhm B."/>
            <person name="Cannon C."/>
            <person name="Castanera R."/>
            <person name="Culley D."/>
            <person name="Daum C."/>
            <person name="Ezra D."/>
            <person name="Gonzalez J."/>
            <person name="Henrissat B."/>
            <person name="Kuo A."/>
            <person name="Liang C."/>
            <person name="Lipzen A."/>
            <person name="Lutzoni F."/>
            <person name="Magnuson J."/>
            <person name="Mondo S."/>
            <person name="Nolan M."/>
            <person name="Ohm R."/>
            <person name="Pangilinan J."/>
            <person name="Park H.-J."/>
            <person name="Ramirez L."/>
            <person name="Alfaro M."/>
            <person name="Sun H."/>
            <person name="Tritt A."/>
            <person name="Yoshinaga Y."/>
            <person name="Zwiers L.-H."/>
            <person name="Turgeon B."/>
            <person name="Goodwin S."/>
            <person name="Spatafora J."/>
            <person name="Crous P."/>
            <person name="Grigoriev I."/>
        </authorList>
    </citation>
    <scope>NUCLEOTIDE SEQUENCE</scope>
    <source>
        <strain evidence="10">CBS 125425</strain>
    </source>
</reference>
<sequence>MGVTQRPPSIAPTIMSPFAVNFDEHPLPFPAKMPHSRDTSTTLTNQSPSSPWSPRTPRTPKPFEDYRDPPLPSNASATTVVEDDTPPSKASPATLLAFLALALSIFLVALDSVIIPTALPTISQDFHIPDSLFAWTGSAYLLTNAASVPFWGKLSDIFGRKSVLLVANSIFLCGSIVCAVSISAPMLVAGRSVQGLGGGGVVVLVHVCVADLFSLRDRSFYLGIVGAVWAVASALGPVLGGIFAQELDWRWCFYVNLPIVTVSTLILYFTLKLPNPRTPLLRGLLSIDWPGTIVIIAATLFLLMGLQFGGESSYARPLVIAFLVVGVVLYVVFPLTQWLEERKGGSPIMPLRIFKDISNLSALGVCACDALVFNSVAYFLPLYFQLILNTSPSTTGLYMLAIAIPLALISFLSGFIIEKTGRYLEVLQAGLALMTLGVGLLIDFSPTINLAKIISYLIIIGIGFGPNFGAPLIALQKRIQPHDIAAGISAFGFVRMVSGAIGVVVGQVVFQVLMRPHQPDFVAAGLTTDFAARLAGGQAISEAPAVQDLPAAERDVVRAGMTEALRATWIVYTVVSALGLLVSFGIHREKLQREGAPKQGVEKKGLRDEESLGDALVNNTVVASSTVPHHCDLDN</sequence>
<dbReference type="EMBL" id="ML996116">
    <property type="protein sequence ID" value="KAF2737396.1"/>
    <property type="molecule type" value="Genomic_DNA"/>
</dbReference>
<feature type="transmembrane region" description="Helical" evidence="8">
    <location>
        <begin position="487"/>
        <end position="510"/>
    </location>
</feature>
<dbReference type="GO" id="GO:0022857">
    <property type="term" value="F:transmembrane transporter activity"/>
    <property type="evidence" value="ECO:0007669"/>
    <property type="project" value="InterPro"/>
</dbReference>
<feature type="transmembrane region" description="Helical" evidence="8">
    <location>
        <begin position="396"/>
        <end position="417"/>
    </location>
</feature>
<feature type="transmembrane region" description="Helical" evidence="8">
    <location>
        <begin position="193"/>
        <end position="213"/>
    </location>
</feature>
<dbReference type="FunFam" id="1.20.1720.10:FF:000014">
    <property type="entry name" value="MFS drug transporter, putative"/>
    <property type="match status" value="1"/>
</dbReference>
<evidence type="ECO:0000256" key="1">
    <source>
        <dbReference type="ARBA" id="ARBA00004651"/>
    </source>
</evidence>
<evidence type="ECO:0000313" key="10">
    <source>
        <dbReference type="EMBL" id="KAF2737396.1"/>
    </source>
</evidence>
<accession>A0A9P4R5L4</accession>
<feature type="transmembrane region" description="Helical" evidence="8">
    <location>
        <begin position="424"/>
        <end position="442"/>
    </location>
</feature>
<comment type="caution">
    <text evidence="10">The sequence shown here is derived from an EMBL/GenBank/DDBJ whole genome shotgun (WGS) entry which is preliminary data.</text>
</comment>
<evidence type="ECO:0000259" key="9">
    <source>
        <dbReference type="PROSITE" id="PS50850"/>
    </source>
</evidence>
<proteinExistence type="inferred from homology"/>
<gene>
    <name evidence="10" type="ORF">EJ04DRAFT_550562</name>
</gene>
<evidence type="ECO:0000256" key="2">
    <source>
        <dbReference type="ARBA" id="ARBA00007520"/>
    </source>
</evidence>
<feature type="transmembrane region" description="Helical" evidence="8">
    <location>
        <begin position="454"/>
        <end position="475"/>
    </location>
</feature>
<evidence type="ECO:0000256" key="6">
    <source>
        <dbReference type="ARBA" id="ARBA00023136"/>
    </source>
</evidence>
<dbReference type="PANTHER" id="PTHR23501:SF102">
    <property type="entry name" value="DRUG TRANSPORTER, PUTATIVE (AFU_ORTHOLOGUE AFUA_3G08530)-RELATED"/>
    <property type="match status" value="1"/>
</dbReference>
<keyword evidence="11" id="KW-1185">Reference proteome</keyword>
<feature type="transmembrane region" description="Helical" evidence="8">
    <location>
        <begin position="318"/>
        <end position="339"/>
    </location>
</feature>
<protein>
    <submittedName>
        <fullName evidence="10">MFS general substrate transporter</fullName>
    </submittedName>
</protein>
<dbReference type="Pfam" id="PF07690">
    <property type="entry name" value="MFS_1"/>
    <property type="match status" value="1"/>
</dbReference>
<feature type="compositionally biased region" description="Low complexity" evidence="7">
    <location>
        <begin position="47"/>
        <end position="56"/>
    </location>
</feature>
<evidence type="ECO:0000256" key="3">
    <source>
        <dbReference type="ARBA" id="ARBA00022475"/>
    </source>
</evidence>
<name>A0A9P4R5L4_9PLEO</name>
<keyword evidence="3" id="KW-1003">Cell membrane</keyword>
<feature type="transmembrane region" description="Helical" evidence="8">
    <location>
        <begin position="283"/>
        <end position="306"/>
    </location>
</feature>
<organism evidence="10 11">
    <name type="scientific">Polyplosphaeria fusca</name>
    <dbReference type="NCBI Taxonomy" id="682080"/>
    <lineage>
        <taxon>Eukaryota</taxon>
        <taxon>Fungi</taxon>
        <taxon>Dikarya</taxon>
        <taxon>Ascomycota</taxon>
        <taxon>Pezizomycotina</taxon>
        <taxon>Dothideomycetes</taxon>
        <taxon>Pleosporomycetidae</taxon>
        <taxon>Pleosporales</taxon>
        <taxon>Tetraplosphaeriaceae</taxon>
        <taxon>Polyplosphaeria</taxon>
    </lineage>
</organism>
<dbReference type="InterPro" id="IPR020846">
    <property type="entry name" value="MFS_dom"/>
</dbReference>
<dbReference type="PRINTS" id="PR01036">
    <property type="entry name" value="TCRTETB"/>
</dbReference>
<feature type="transmembrane region" description="Helical" evidence="8">
    <location>
        <begin position="569"/>
        <end position="586"/>
    </location>
</feature>
<evidence type="ECO:0000256" key="5">
    <source>
        <dbReference type="ARBA" id="ARBA00022989"/>
    </source>
</evidence>
<dbReference type="InterPro" id="IPR011701">
    <property type="entry name" value="MFS"/>
</dbReference>
<keyword evidence="4 8" id="KW-0812">Transmembrane</keyword>
<dbReference type="Gene3D" id="1.20.1720.10">
    <property type="entry name" value="Multidrug resistance protein D"/>
    <property type="match status" value="1"/>
</dbReference>
<dbReference type="GO" id="GO:0005886">
    <property type="term" value="C:plasma membrane"/>
    <property type="evidence" value="ECO:0007669"/>
    <property type="project" value="UniProtKB-SubCell"/>
</dbReference>
<feature type="region of interest" description="Disordered" evidence="7">
    <location>
        <begin position="27"/>
        <end position="87"/>
    </location>
</feature>
<feature type="transmembrane region" description="Helical" evidence="8">
    <location>
        <begin position="163"/>
        <end position="187"/>
    </location>
</feature>
<evidence type="ECO:0000256" key="4">
    <source>
        <dbReference type="ARBA" id="ARBA00022692"/>
    </source>
</evidence>
<keyword evidence="6 8" id="KW-0472">Membrane</keyword>
<feature type="transmembrane region" description="Helical" evidence="8">
    <location>
        <begin position="131"/>
        <end position="151"/>
    </location>
</feature>
<evidence type="ECO:0000313" key="11">
    <source>
        <dbReference type="Proteomes" id="UP000799444"/>
    </source>
</evidence>
<feature type="transmembrane region" description="Helical" evidence="8">
    <location>
        <begin position="95"/>
        <end position="119"/>
    </location>
</feature>
<feature type="transmembrane region" description="Helical" evidence="8">
    <location>
        <begin position="360"/>
        <end position="384"/>
    </location>
</feature>
<dbReference type="InterPro" id="IPR036259">
    <property type="entry name" value="MFS_trans_sf"/>
</dbReference>
<evidence type="ECO:0000256" key="7">
    <source>
        <dbReference type="SAM" id="MobiDB-lite"/>
    </source>
</evidence>
<evidence type="ECO:0000256" key="8">
    <source>
        <dbReference type="SAM" id="Phobius"/>
    </source>
</evidence>
<dbReference type="Gene3D" id="1.20.1250.20">
    <property type="entry name" value="MFS general substrate transporter like domains"/>
    <property type="match status" value="1"/>
</dbReference>
<comment type="subcellular location">
    <subcellularLocation>
        <location evidence="1">Cell membrane</location>
        <topology evidence="1">Multi-pass membrane protein</topology>
    </subcellularLocation>
</comment>
<keyword evidence="5 8" id="KW-1133">Transmembrane helix</keyword>
<dbReference type="PANTHER" id="PTHR23501">
    <property type="entry name" value="MAJOR FACILITATOR SUPERFAMILY"/>
    <property type="match status" value="1"/>
</dbReference>
<dbReference type="OrthoDB" id="10021397at2759"/>
<dbReference type="Proteomes" id="UP000799444">
    <property type="component" value="Unassembled WGS sequence"/>
</dbReference>
<comment type="similarity">
    <text evidence="2">Belongs to the major facilitator superfamily. TCR/Tet family.</text>
</comment>
<feature type="transmembrane region" description="Helical" evidence="8">
    <location>
        <begin position="251"/>
        <end position="271"/>
    </location>
</feature>
<dbReference type="AlphaFoldDB" id="A0A9P4R5L4"/>
<dbReference type="SUPFAM" id="SSF103473">
    <property type="entry name" value="MFS general substrate transporter"/>
    <property type="match status" value="1"/>
</dbReference>
<feature type="transmembrane region" description="Helical" evidence="8">
    <location>
        <begin position="220"/>
        <end position="245"/>
    </location>
</feature>
<feature type="domain" description="Major facilitator superfamily (MFS) profile" evidence="9">
    <location>
        <begin position="97"/>
        <end position="591"/>
    </location>
</feature>